<feature type="compositionally biased region" description="Polar residues" evidence="1">
    <location>
        <begin position="171"/>
        <end position="184"/>
    </location>
</feature>
<feature type="compositionally biased region" description="Basic and acidic residues" evidence="1">
    <location>
        <begin position="161"/>
        <end position="170"/>
    </location>
</feature>
<dbReference type="EMBL" id="JAUHHV010000005">
    <property type="protein sequence ID" value="KAK1424263.1"/>
    <property type="molecule type" value="Genomic_DNA"/>
</dbReference>
<evidence type="ECO:0000313" key="3">
    <source>
        <dbReference type="Proteomes" id="UP001229421"/>
    </source>
</evidence>
<feature type="region of interest" description="Disordered" evidence="1">
    <location>
        <begin position="128"/>
        <end position="228"/>
    </location>
</feature>
<gene>
    <name evidence="2" type="ORF">QVD17_19588</name>
</gene>
<evidence type="ECO:0000313" key="2">
    <source>
        <dbReference type="EMBL" id="KAK1424263.1"/>
    </source>
</evidence>
<evidence type="ECO:0000256" key="1">
    <source>
        <dbReference type="SAM" id="MobiDB-lite"/>
    </source>
</evidence>
<sequence length="228" mass="26034">MPVFSCKVHIRASSNKSKTKTLPIAPKRRQRRLADVLNADEDNFFSFEEAVDQLSQNSQRLILHLPISDKPPNYVPLPDEGREKLCSVECLELLEHYRKDKSSINDATSDDSSSYGFNNLGFIKWQKEMQRQKAETQMQSPRNQCSSQPRKSARSQVAEKIITKGKDKSSINDATSDDLSSYGFNNLGFIKWQKEMQRQKAKTQMQSPRNQSSSQSRISASKQNLKSK</sequence>
<feature type="compositionally biased region" description="Low complexity" evidence="1">
    <location>
        <begin position="204"/>
        <end position="228"/>
    </location>
</feature>
<organism evidence="2 3">
    <name type="scientific">Tagetes erecta</name>
    <name type="common">African marigold</name>
    <dbReference type="NCBI Taxonomy" id="13708"/>
    <lineage>
        <taxon>Eukaryota</taxon>
        <taxon>Viridiplantae</taxon>
        <taxon>Streptophyta</taxon>
        <taxon>Embryophyta</taxon>
        <taxon>Tracheophyta</taxon>
        <taxon>Spermatophyta</taxon>
        <taxon>Magnoliopsida</taxon>
        <taxon>eudicotyledons</taxon>
        <taxon>Gunneridae</taxon>
        <taxon>Pentapetalae</taxon>
        <taxon>asterids</taxon>
        <taxon>campanulids</taxon>
        <taxon>Asterales</taxon>
        <taxon>Asteraceae</taxon>
        <taxon>Asteroideae</taxon>
        <taxon>Heliantheae alliance</taxon>
        <taxon>Tageteae</taxon>
        <taxon>Tagetes</taxon>
    </lineage>
</organism>
<dbReference type="Proteomes" id="UP001229421">
    <property type="component" value="Unassembled WGS sequence"/>
</dbReference>
<feature type="compositionally biased region" description="Polar residues" evidence="1">
    <location>
        <begin position="135"/>
        <end position="150"/>
    </location>
</feature>
<comment type="caution">
    <text evidence="2">The sequence shown here is derived from an EMBL/GenBank/DDBJ whole genome shotgun (WGS) entry which is preliminary data.</text>
</comment>
<reference evidence="2" key="1">
    <citation type="journal article" date="2023" name="bioRxiv">
        <title>Improved chromosome-level genome assembly for marigold (Tagetes erecta).</title>
        <authorList>
            <person name="Jiang F."/>
            <person name="Yuan L."/>
            <person name="Wang S."/>
            <person name="Wang H."/>
            <person name="Xu D."/>
            <person name="Wang A."/>
            <person name="Fan W."/>
        </authorList>
    </citation>
    <scope>NUCLEOTIDE SEQUENCE</scope>
    <source>
        <strain evidence="2">WSJ</strain>
        <tissue evidence="2">Leaf</tissue>
    </source>
</reference>
<protein>
    <submittedName>
        <fullName evidence="2">Uncharacterized protein</fullName>
    </submittedName>
</protein>
<dbReference type="AlphaFoldDB" id="A0AAD8NWL6"/>
<name>A0AAD8NWL6_TARER</name>
<accession>A0AAD8NWL6</accession>
<proteinExistence type="predicted"/>
<keyword evidence="3" id="KW-1185">Reference proteome</keyword>